<accession>A0A176RUN6</accession>
<proteinExistence type="predicted"/>
<sequence length="50" mass="5796">MALIFHSIHRKIRQVCPDNNIRNFCPEIIMILSGKSGKFACYPNYQVNLT</sequence>
<evidence type="ECO:0000313" key="2">
    <source>
        <dbReference type="Proteomes" id="UP000076962"/>
    </source>
</evidence>
<evidence type="ECO:0000313" key="1">
    <source>
        <dbReference type="EMBL" id="OAD19451.1"/>
    </source>
</evidence>
<organism evidence="1 2">
    <name type="scientific">Candidatus Thiomargarita nelsonii</name>
    <dbReference type="NCBI Taxonomy" id="1003181"/>
    <lineage>
        <taxon>Bacteria</taxon>
        <taxon>Pseudomonadati</taxon>
        <taxon>Pseudomonadota</taxon>
        <taxon>Gammaproteobacteria</taxon>
        <taxon>Thiotrichales</taxon>
        <taxon>Thiotrichaceae</taxon>
        <taxon>Thiomargarita</taxon>
    </lineage>
</organism>
<comment type="caution">
    <text evidence="1">The sequence shown here is derived from an EMBL/GenBank/DDBJ whole genome shotgun (WGS) entry which is preliminary data.</text>
</comment>
<dbReference type="Proteomes" id="UP000076962">
    <property type="component" value="Unassembled WGS sequence"/>
</dbReference>
<protein>
    <submittedName>
        <fullName evidence="1">Uncharacterized protein</fullName>
    </submittedName>
</protein>
<dbReference type="AlphaFoldDB" id="A0A176RUN6"/>
<gene>
    <name evidence="1" type="ORF">THIOM_004914</name>
</gene>
<dbReference type="EMBL" id="LUTY01002797">
    <property type="protein sequence ID" value="OAD19451.1"/>
    <property type="molecule type" value="Genomic_DNA"/>
</dbReference>
<keyword evidence="2" id="KW-1185">Reference proteome</keyword>
<name>A0A176RUN6_9GAMM</name>
<reference evidence="1 2" key="1">
    <citation type="submission" date="2016-05" db="EMBL/GenBank/DDBJ databases">
        <title>Single-cell genome of chain-forming Candidatus Thiomargarita nelsonii and comparison to other large sulfur-oxidizing bacteria.</title>
        <authorList>
            <person name="Winkel M."/>
            <person name="Salman V."/>
            <person name="Woyke T."/>
            <person name="Schulz-Vogt H."/>
            <person name="Richter M."/>
            <person name="Flood B."/>
            <person name="Bailey J."/>
            <person name="Amann R."/>
            <person name="Mussmann M."/>
        </authorList>
    </citation>
    <scope>NUCLEOTIDE SEQUENCE [LARGE SCALE GENOMIC DNA]</scope>
    <source>
        <strain evidence="1 2">THI036</strain>
    </source>
</reference>